<dbReference type="GO" id="GO:0005634">
    <property type="term" value="C:nucleus"/>
    <property type="evidence" value="ECO:0007669"/>
    <property type="project" value="TreeGrafter"/>
</dbReference>
<feature type="non-terminal residue" evidence="2">
    <location>
        <position position="1"/>
    </location>
</feature>
<proteinExistence type="predicted"/>
<dbReference type="Pfam" id="PF13899">
    <property type="entry name" value="Thioredoxin_7"/>
    <property type="match status" value="1"/>
</dbReference>
<evidence type="ECO:0000313" key="3">
    <source>
        <dbReference type="Proteomes" id="UP000187429"/>
    </source>
</evidence>
<dbReference type="SMART" id="SM00166">
    <property type="entry name" value="UBX"/>
    <property type="match status" value="1"/>
</dbReference>
<keyword evidence="3" id="KW-1185">Reference proteome</keyword>
<dbReference type="Gene3D" id="1.10.8.10">
    <property type="entry name" value="DNA helicase RuvA subunit, C-terminal domain"/>
    <property type="match status" value="1"/>
</dbReference>
<dbReference type="PANTHER" id="PTHR23322">
    <property type="entry name" value="FAS-ASSOCIATED PROTEIN"/>
    <property type="match status" value="1"/>
</dbReference>
<dbReference type="OrthoDB" id="270602at2759"/>
<dbReference type="Pfam" id="PF14555">
    <property type="entry name" value="UBA_4"/>
    <property type="match status" value="1"/>
</dbReference>
<dbReference type="SMART" id="SM00594">
    <property type="entry name" value="UAS"/>
    <property type="match status" value="1"/>
</dbReference>
<sequence length="540" mass="61004">SYLTASHKLFSFNRSTPLVMDSILQEFIGITGADLDSAKSYLQISENDLNAAVSLFLESDGKLISSKKSSEPGSSKAKENIYSRDTKENLGENVRAPIASRRDVLIDYDYSGSSSSYFGQHTRSSFRNNESMRTPTDPFRSFDSESELYATGNFASDDQPRNLSELFRAPVDIAFRGDFEKAKSYAVSREKWLLINIQSMDSFECQVLNRDLWKDRAVKDIVKKNFVFCQYISGTESAELFKRFYNAVDMPHVSIIDPRTGEQLYSWGPSINTSSFSSELINFLFNNQWNLPNSNLPSSSKLETDPSSLTEEESLRSAINASLNNNINYYQSNSDLFVNDINDSDYLDSDVDSFSSDYGSKNRLQDEIVISDYDSDESYEHEKILVESHPTRKATTINESLSSTSIDIDMLKSLNNNHVSTPISSDKCDDLGYTNNGENTDDSDSLQNSFDLIPAIDHPDKPISSETTRVQFRYPDGKKTVKIFNKSDRVLHIFQFAKYSVGPENHSTVEVTFNRKKLWDDIKKSIDEAGLCNSAITVEY</sequence>
<dbReference type="InterPro" id="IPR036249">
    <property type="entry name" value="Thioredoxin-like_sf"/>
</dbReference>
<dbReference type="InterPro" id="IPR009060">
    <property type="entry name" value="UBA-like_sf"/>
</dbReference>
<dbReference type="CDD" id="cd02958">
    <property type="entry name" value="UAS"/>
    <property type="match status" value="1"/>
</dbReference>
<evidence type="ECO:0000259" key="1">
    <source>
        <dbReference type="PROSITE" id="PS50033"/>
    </source>
</evidence>
<comment type="caution">
    <text evidence="2">The sequence shown here is derived from an EMBL/GenBank/DDBJ whole genome shotgun (WGS) entry which is preliminary data.</text>
</comment>
<dbReference type="GO" id="GO:0043130">
    <property type="term" value="F:ubiquitin binding"/>
    <property type="evidence" value="ECO:0007669"/>
    <property type="project" value="TreeGrafter"/>
</dbReference>
<dbReference type="CDD" id="cd14348">
    <property type="entry name" value="UBA_p47"/>
    <property type="match status" value="1"/>
</dbReference>
<dbReference type="PANTHER" id="PTHR23322:SF6">
    <property type="entry name" value="UBX DOMAIN-CONTAINING PROTEIN 7"/>
    <property type="match status" value="1"/>
</dbReference>
<dbReference type="SUPFAM" id="SSF46934">
    <property type="entry name" value="UBA-like"/>
    <property type="match status" value="1"/>
</dbReference>
<gene>
    <name evidence="2" type="ORF">AYI69_g8739</name>
</gene>
<feature type="domain" description="UBX" evidence="1">
    <location>
        <begin position="463"/>
        <end position="539"/>
    </location>
</feature>
<dbReference type="GO" id="GO:0043161">
    <property type="term" value="P:proteasome-mediated ubiquitin-dependent protein catabolic process"/>
    <property type="evidence" value="ECO:0007669"/>
    <property type="project" value="TreeGrafter"/>
</dbReference>
<dbReference type="SUPFAM" id="SSF54236">
    <property type="entry name" value="Ubiquitin-like"/>
    <property type="match status" value="1"/>
</dbReference>
<dbReference type="EMBL" id="LSSM01004807">
    <property type="protein sequence ID" value="OMJ14068.1"/>
    <property type="molecule type" value="Genomic_DNA"/>
</dbReference>
<dbReference type="Gene3D" id="3.10.20.90">
    <property type="entry name" value="Phosphatidylinositol 3-kinase Catalytic Subunit, Chain A, domain 1"/>
    <property type="match status" value="1"/>
</dbReference>
<protein>
    <submittedName>
        <fullName evidence="2">UBX domain-containing protein 7</fullName>
    </submittedName>
</protein>
<name>A0A1R1XHI7_9FUNG</name>
<reference evidence="3" key="1">
    <citation type="submission" date="2017-01" db="EMBL/GenBank/DDBJ databases">
        <authorList>
            <person name="Wang Y."/>
            <person name="White M."/>
            <person name="Kvist S."/>
            <person name="Moncalvo J.-M."/>
        </authorList>
    </citation>
    <scope>NUCLEOTIDE SEQUENCE [LARGE SCALE GENOMIC DNA]</scope>
    <source>
        <strain evidence="3">ID-206-W2</strain>
    </source>
</reference>
<accession>A0A1R1XHI7</accession>
<dbReference type="InterPro" id="IPR006577">
    <property type="entry name" value="UAS"/>
</dbReference>
<dbReference type="InterPro" id="IPR029071">
    <property type="entry name" value="Ubiquitin-like_domsf"/>
</dbReference>
<dbReference type="Proteomes" id="UP000187429">
    <property type="component" value="Unassembled WGS sequence"/>
</dbReference>
<dbReference type="SUPFAM" id="SSF52833">
    <property type="entry name" value="Thioredoxin-like"/>
    <property type="match status" value="1"/>
</dbReference>
<dbReference type="InterPro" id="IPR050730">
    <property type="entry name" value="UBX_domain-protein"/>
</dbReference>
<dbReference type="Gene3D" id="3.40.30.10">
    <property type="entry name" value="Glutaredoxin"/>
    <property type="match status" value="1"/>
</dbReference>
<dbReference type="AlphaFoldDB" id="A0A1R1XHI7"/>
<evidence type="ECO:0000313" key="2">
    <source>
        <dbReference type="EMBL" id="OMJ14068.1"/>
    </source>
</evidence>
<dbReference type="PROSITE" id="PS50033">
    <property type="entry name" value="UBX"/>
    <property type="match status" value="1"/>
</dbReference>
<dbReference type="InterPro" id="IPR001012">
    <property type="entry name" value="UBX_dom"/>
</dbReference>
<organism evidence="2 3">
    <name type="scientific">Smittium culicis</name>
    <dbReference type="NCBI Taxonomy" id="133412"/>
    <lineage>
        <taxon>Eukaryota</taxon>
        <taxon>Fungi</taxon>
        <taxon>Fungi incertae sedis</taxon>
        <taxon>Zoopagomycota</taxon>
        <taxon>Kickxellomycotina</taxon>
        <taxon>Harpellomycetes</taxon>
        <taxon>Harpellales</taxon>
        <taxon>Legeriomycetaceae</taxon>
        <taxon>Smittium</taxon>
    </lineage>
</organism>
<dbReference type="Pfam" id="PF00789">
    <property type="entry name" value="UBX"/>
    <property type="match status" value="1"/>
</dbReference>